<gene>
    <name evidence="2" type="ORF">JZ751_016950</name>
</gene>
<dbReference type="PANTHER" id="PTHR46386:SF1">
    <property type="entry name" value="NUCLEAR BODY PROTEIN SP140-LIKE PROTEIN"/>
    <property type="match status" value="1"/>
</dbReference>
<dbReference type="EMBL" id="JAFBMS010002852">
    <property type="protein sequence ID" value="KAG9328012.1"/>
    <property type="molecule type" value="Genomic_DNA"/>
</dbReference>
<dbReference type="GO" id="GO:0005634">
    <property type="term" value="C:nucleus"/>
    <property type="evidence" value="ECO:0007669"/>
    <property type="project" value="InterPro"/>
</dbReference>
<keyword evidence="3" id="KW-1185">Reference proteome</keyword>
<dbReference type="OrthoDB" id="1870062at2759"/>
<organism evidence="2 3">
    <name type="scientific">Albula glossodonta</name>
    <name type="common">roundjaw bonefish</name>
    <dbReference type="NCBI Taxonomy" id="121402"/>
    <lineage>
        <taxon>Eukaryota</taxon>
        <taxon>Metazoa</taxon>
        <taxon>Chordata</taxon>
        <taxon>Craniata</taxon>
        <taxon>Vertebrata</taxon>
        <taxon>Euteleostomi</taxon>
        <taxon>Actinopterygii</taxon>
        <taxon>Neopterygii</taxon>
        <taxon>Teleostei</taxon>
        <taxon>Albuliformes</taxon>
        <taxon>Albulidae</taxon>
        <taxon>Albula</taxon>
    </lineage>
</organism>
<comment type="caution">
    <text evidence="2">The sequence shown here is derived from an EMBL/GenBank/DDBJ whole genome shotgun (WGS) entry which is preliminary data.</text>
</comment>
<proteinExistence type="predicted"/>
<dbReference type="PANTHER" id="PTHR46386">
    <property type="entry name" value="NUCLEAR BODY PROTEIN SP140"/>
    <property type="match status" value="1"/>
</dbReference>
<dbReference type="PROSITE" id="PS51414">
    <property type="entry name" value="HSR"/>
    <property type="match status" value="1"/>
</dbReference>
<dbReference type="InterPro" id="IPR043563">
    <property type="entry name" value="Sp110/Sp140/Sp140L-like"/>
</dbReference>
<evidence type="ECO:0000313" key="2">
    <source>
        <dbReference type="EMBL" id="KAG9328012.1"/>
    </source>
</evidence>
<protein>
    <recommendedName>
        <fullName evidence="1">HSR domain-containing protein</fullName>
    </recommendedName>
</protein>
<accession>A0A8T2MRL9</accession>
<reference evidence="2" key="1">
    <citation type="thesis" date="2021" institute="BYU ScholarsArchive" country="Provo, UT, USA">
        <title>Applications of and Algorithms for Genome Assembly and Genomic Analyses with an Emphasis on Marine Teleosts.</title>
        <authorList>
            <person name="Pickett B.D."/>
        </authorList>
    </citation>
    <scope>NUCLEOTIDE SEQUENCE</scope>
    <source>
        <strain evidence="2">HI-2016</strain>
    </source>
</reference>
<sequence length="140" mass="16606">MEPSSLDFRPDDELLWFFHNKKTEISCINQPHIFLNQLRDYDLVQEDVYKKVNRMKSQQQRERMLYQILDRLETDQPNRIRTFWKCVFKPHILQRYPELSSLKDSLMEGQYEPSLGLPPEHRQSVLCGGALGTVLTQPAL</sequence>
<feature type="domain" description="HSR" evidence="1">
    <location>
        <begin position="1"/>
        <end position="111"/>
    </location>
</feature>
<dbReference type="Proteomes" id="UP000824540">
    <property type="component" value="Unassembled WGS sequence"/>
</dbReference>
<dbReference type="AlphaFoldDB" id="A0A8T2MRL9"/>
<evidence type="ECO:0000313" key="3">
    <source>
        <dbReference type="Proteomes" id="UP000824540"/>
    </source>
</evidence>
<dbReference type="GO" id="GO:0000981">
    <property type="term" value="F:DNA-binding transcription factor activity, RNA polymerase II-specific"/>
    <property type="evidence" value="ECO:0007669"/>
    <property type="project" value="TreeGrafter"/>
</dbReference>
<evidence type="ECO:0000259" key="1">
    <source>
        <dbReference type="PROSITE" id="PS51414"/>
    </source>
</evidence>
<dbReference type="InterPro" id="IPR004865">
    <property type="entry name" value="HSR_dom"/>
</dbReference>
<dbReference type="Pfam" id="PF03172">
    <property type="entry name" value="HSR"/>
    <property type="match status" value="1"/>
</dbReference>
<name>A0A8T2MRL9_9TELE</name>